<feature type="region of interest" description="Disordered" evidence="1">
    <location>
        <begin position="67"/>
        <end position="106"/>
    </location>
</feature>
<dbReference type="RefSeq" id="XP_028860532.1">
    <property type="nucleotide sequence ID" value="XM_029003603.1"/>
</dbReference>
<feature type="chain" id="PRO_5008915853" description="Fam-c protein" evidence="2">
    <location>
        <begin position="23"/>
        <end position="106"/>
    </location>
</feature>
<dbReference type="GeneID" id="39867428"/>
<accession>A0A1D3JM23</accession>
<dbReference type="PROSITE" id="PS51257">
    <property type="entry name" value="PROKAR_LIPOPROTEIN"/>
    <property type="match status" value="1"/>
</dbReference>
<feature type="signal peptide" evidence="2">
    <location>
        <begin position="1"/>
        <end position="22"/>
    </location>
</feature>
<sequence length="106" mass="12241">MRLNIYSAFFFLFLLLSCPSNSMNNKMEEKRKIRNEPSAVTIEILPPDDDNDTFELNDYLLYEFLDNNNNNDNNSDNNNDNINSNNINSNNINSNNINSNNINSNV</sequence>
<dbReference type="OMA" id="HHSKNVE"/>
<evidence type="ECO:0000313" key="3">
    <source>
        <dbReference type="EMBL" id="SBT87523.1"/>
    </source>
</evidence>
<evidence type="ECO:0000256" key="1">
    <source>
        <dbReference type="SAM" id="MobiDB-lite"/>
    </source>
</evidence>
<dbReference type="AlphaFoldDB" id="A0A1D3JM23"/>
<dbReference type="KEGG" id="pmal:PMUG01_05038500"/>
<evidence type="ECO:0000313" key="4">
    <source>
        <dbReference type="Proteomes" id="UP000219813"/>
    </source>
</evidence>
<evidence type="ECO:0000256" key="2">
    <source>
        <dbReference type="SAM" id="SignalP"/>
    </source>
</evidence>
<keyword evidence="2" id="KW-0732">Signal</keyword>
<name>A0A1D3JM23_PLAMA</name>
<reference evidence="3 4" key="1">
    <citation type="submission" date="2016-06" db="EMBL/GenBank/DDBJ databases">
        <authorList>
            <consortium name="Pathogen Informatics"/>
        </authorList>
    </citation>
    <scope>NUCLEOTIDE SEQUENCE [LARGE SCALE GENOMIC DNA]</scope>
</reference>
<organism evidence="3 4">
    <name type="scientific">Plasmodium malariae</name>
    <dbReference type="NCBI Taxonomy" id="5858"/>
    <lineage>
        <taxon>Eukaryota</taxon>
        <taxon>Sar</taxon>
        <taxon>Alveolata</taxon>
        <taxon>Apicomplexa</taxon>
        <taxon>Aconoidasida</taxon>
        <taxon>Haemosporida</taxon>
        <taxon>Plasmodiidae</taxon>
        <taxon>Plasmodium</taxon>
        <taxon>Plasmodium (Plasmodium)</taxon>
    </lineage>
</organism>
<proteinExistence type="predicted"/>
<dbReference type="OrthoDB" id="383299at2759"/>
<evidence type="ECO:0008006" key="5">
    <source>
        <dbReference type="Google" id="ProtNLM"/>
    </source>
</evidence>
<dbReference type="VEuPathDB" id="PlasmoDB:PmUG01_05038500"/>
<dbReference type="Proteomes" id="UP000219813">
    <property type="component" value="Chromosome 5"/>
</dbReference>
<dbReference type="EMBL" id="LT594626">
    <property type="protein sequence ID" value="SBT87523.1"/>
    <property type="molecule type" value="Genomic_DNA"/>
</dbReference>
<keyword evidence="4" id="KW-1185">Reference proteome</keyword>
<gene>
    <name evidence="3" type="primary">PmUG01_05038500</name>
    <name evidence="3" type="ORF">PMUG01_05038500</name>
</gene>
<protein>
    <recommendedName>
        <fullName evidence="5">Fam-c protein</fullName>
    </recommendedName>
</protein>